<dbReference type="RefSeq" id="WP_116441479.1">
    <property type="nucleotide sequence ID" value="NZ_BHEO01000005.1"/>
</dbReference>
<evidence type="ECO:0000313" key="2">
    <source>
        <dbReference type="EMBL" id="GBU04681.1"/>
    </source>
</evidence>
<feature type="transmembrane region" description="Helical" evidence="1">
    <location>
        <begin position="374"/>
        <end position="400"/>
    </location>
</feature>
<feature type="transmembrane region" description="Helical" evidence="1">
    <location>
        <begin position="95"/>
        <end position="116"/>
    </location>
</feature>
<feature type="transmembrane region" description="Helical" evidence="1">
    <location>
        <begin position="33"/>
        <end position="53"/>
    </location>
</feature>
<dbReference type="PANTHER" id="PTHR34289:SF8">
    <property type="entry name" value="DUF819 DOMAIN-CONTAINING PROTEIN"/>
    <property type="match status" value="1"/>
</dbReference>
<reference evidence="2 5" key="1">
    <citation type="journal article" date="2018" name="Int. J. Syst. Evol. Microbiol.">
        <title>Draft Genome Sequence of Faecalimonas umbilicata JCM 30896T, an Acetate-Producing Bacterium Isolated from Human Feces.</title>
        <authorList>
            <person name="Sakamoto M."/>
            <person name="Ikeyama N."/>
            <person name="Yuki M."/>
            <person name="Ohkuma M."/>
        </authorList>
    </citation>
    <scope>NUCLEOTIDE SEQUENCE [LARGE SCALE GENOMIC DNA]</scope>
    <source>
        <strain evidence="2 5">EGH7</strain>
    </source>
</reference>
<dbReference type="PANTHER" id="PTHR34289">
    <property type="entry name" value="PROTEIN, PUTATIVE (DUF819)-RELATED"/>
    <property type="match status" value="1"/>
</dbReference>
<sequence>MKTLISAENTWGLFAILVAVAALAIYLEQKYQWASKITGCVLALIGCLILSNLRIIPTEAAAYDFVWDYVVPLAIPMLLLQANVKKISKDSGRLIIIYLISGIGTVAGGFLAFFALKNFIPELNKATAMMVGTYTGGSVNLVAMADAFDAGGELVSTSVVADNLLMALYFFALIAIPTVSFFKKHFKHPLQDEIDKRTANGESQNHAQNYWTAKPVALKDIAFTFALSFVIVAVSTEIAAFFGRIIPTSNFVLALLNGLIGNKYLIMTTLTMILATAFPTQVGGIAGAQEIGTFMIHIFFGVIGAPASIYLILTKAPLLLVFCAIIVATNMLISFLFGKLFKFNLEEICIASNANIGGPTTAAALAIAKGWNALIVPALLVGTLGYVIGNYYGIFVGTLLR</sequence>
<evidence type="ECO:0000313" key="4">
    <source>
        <dbReference type="Proteomes" id="UP000294613"/>
    </source>
</evidence>
<keyword evidence="1" id="KW-0812">Transmembrane</keyword>
<keyword evidence="1" id="KW-0472">Membrane</keyword>
<feature type="transmembrane region" description="Helical" evidence="1">
    <location>
        <begin position="128"/>
        <end position="145"/>
    </location>
</feature>
<name>A0A4R3JKF4_9FIRM</name>
<evidence type="ECO:0000256" key="1">
    <source>
        <dbReference type="SAM" id="Phobius"/>
    </source>
</evidence>
<dbReference type="Proteomes" id="UP000702954">
    <property type="component" value="Unassembled WGS sequence"/>
</dbReference>
<accession>A0A4R3JKF4</accession>
<feature type="transmembrane region" description="Helical" evidence="1">
    <location>
        <begin position="264"/>
        <end position="282"/>
    </location>
</feature>
<feature type="transmembrane region" description="Helical" evidence="1">
    <location>
        <begin position="9"/>
        <end position="27"/>
    </location>
</feature>
<reference evidence="3 4" key="2">
    <citation type="submission" date="2019-03" db="EMBL/GenBank/DDBJ databases">
        <title>Genomic Encyclopedia of Type Strains, Phase IV (KMG-IV): sequencing the most valuable type-strain genomes for metagenomic binning, comparative biology and taxonomic classification.</title>
        <authorList>
            <person name="Goeker M."/>
        </authorList>
    </citation>
    <scope>NUCLEOTIDE SEQUENCE [LARGE SCALE GENOMIC DNA]</scope>
    <source>
        <strain evidence="3 4">DSM 103426</strain>
    </source>
</reference>
<keyword evidence="1" id="KW-1133">Transmembrane helix</keyword>
<gene>
    <name evidence="3" type="ORF">EDD74_11734</name>
    <name evidence="2" type="ORF">FAEUMB_12220</name>
</gene>
<feature type="transmembrane region" description="Helical" evidence="1">
    <location>
        <begin position="319"/>
        <end position="338"/>
    </location>
</feature>
<comment type="caution">
    <text evidence="3">The sequence shown here is derived from an EMBL/GenBank/DDBJ whole genome shotgun (WGS) entry which is preliminary data.</text>
</comment>
<dbReference type="EMBL" id="BHEO01000005">
    <property type="protein sequence ID" value="GBU04681.1"/>
    <property type="molecule type" value="Genomic_DNA"/>
</dbReference>
<protein>
    <submittedName>
        <fullName evidence="2 3">Membrane protein</fullName>
    </submittedName>
</protein>
<organism evidence="3 4">
    <name type="scientific">Faecalimonas umbilicata</name>
    <dbReference type="NCBI Taxonomy" id="1912855"/>
    <lineage>
        <taxon>Bacteria</taxon>
        <taxon>Bacillati</taxon>
        <taxon>Bacillota</taxon>
        <taxon>Clostridia</taxon>
        <taxon>Lachnospirales</taxon>
        <taxon>Lachnospiraceae</taxon>
        <taxon>Faecalimonas</taxon>
    </lineage>
</organism>
<feature type="transmembrane region" description="Helical" evidence="1">
    <location>
        <begin position="221"/>
        <end position="244"/>
    </location>
</feature>
<dbReference type="EMBL" id="SLZV01000017">
    <property type="protein sequence ID" value="TCS66777.1"/>
    <property type="molecule type" value="Genomic_DNA"/>
</dbReference>
<dbReference type="AlphaFoldDB" id="A0A4R3JKF4"/>
<dbReference type="Pfam" id="PF05684">
    <property type="entry name" value="DUF819"/>
    <property type="match status" value="1"/>
</dbReference>
<feature type="transmembrane region" description="Helical" evidence="1">
    <location>
        <begin position="65"/>
        <end position="83"/>
    </location>
</feature>
<dbReference type="InterPro" id="IPR008537">
    <property type="entry name" value="DUF819"/>
</dbReference>
<evidence type="ECO:0000313" key="3">
    <source>
        <dbReference type="EMBL" id="TCS66777.1"/>
    </source>
</evidence>
<dbReference type="Proteomes" id="UP000294613">
    <property type="component" value="Unassembled WGS sequence"/>
</dbReference>
<evidence type="ECO:0000313" key="5">
    <source>
        <dbReference type="Proteomes" id="UP000702954"/>
    </source>
</evidence>
<keyword evidence="5" id="KW-1185">Reference proteome</keyword>
<proteinExistence type="predicted"/>
<feature type="transmembrane region" description="Helical" evidence="1">
    <location>
        <begin position="165"/>
        <end position="182"/>
    </location>
</feature>
<feature type="transmembrane region" description="Helical" evidence="1">
    <location>
        <begin position="294"/>
        <end position="313"/>
    </location>
</feature>